<keyword evidence="3" id="KW-1185">Reference proteome</keyword>
<organism evidence="2 3">
    <name type="scientific">Cadophora malorum</name>
    <dbReference type="NCBI Taxonomy" id="108018"/>
    <lineage>
        <taxon>Eukaryota</taxon>
        <taxon>Fungi</taxon>
        <taxon>Dikarya</taxon>
        <taxon>Ascomycota</taxon>
        <taxon>Pezizomycotina</taxon>
        <taxon>Leotiomycetes</taxon>
        <taxon>Helotiales</taxon>
        <taxon>Ploettnerulaceae</taxon>
        <taxon>Cadophora</taxon>
    </lineage>
</organism>
<dbReference type="SMART" id="SM00225">
    <property type="entry name" value="BTB"/>
    <property type="match status" value="1"/>
</dbReference>
<dbReference type="PANTHER" id="PTHR47843">
    <property type="entry name" value="BTB DOMAIN-CONTAINING PROTEIN-RELATED"/>
    <property type="match status" value="1"/>
</dbReference>
<dbReference type="Pfam" id="PF00651">
    <property type="entry name" value="BTB"/>
    <property type="match status" value="1"/>
</dbReference>
<dbReference type="Proteomes" id="UP000664132">
    <property type="component" value="Unassembled WGS sequence"/>
</dbReference>
<reference evidence="2" key="1">
    <citation type="submission" date="2021-02" db="EMBL/GenBank/DDBJ databases">
        <title>Genome sequence Cadophora malorum strain M34.</title>
        <authorList>
            <person name="Stefanovic E."/>
            <person name="Vu D."/>
            <person name="Scully C."/>
            <person name="Dijksterhuis J."/>
            <person name="Roader J."/>
            <person name="Houbraken J."/>
        </authorList>
    </citation>
    <scope>NUCLEOTIDE SEQUENCE</scope>
    <source>
        <strain evidence="2">M34</strain>
    </source>
</reference>
<protein>
    <recommendedName>
        <fullName evidence="1">BTB domain-containing protein</fullName>
    </recommendedName>
</protein>
<dbReference type="EMBL" id="JAFJYH010000017">
    <property type="protein sequence ID" value="KAG4424724.1"/>
    <property type="molecule type" value="Genomic_DNA"/>
</dbReference>
<evidence type="ECO:0000313" key="3">
    <source>
        <dbReference type="Proteomes" id="UP000664132"/>
    </source>
</evidence>
<dbReference type="InterPro" id="IPR000210">
    <property type="entry name" value="BTB/POZ_dom"/>
</dbReference>
<name>A0A8H7WGZ3_9HELO</name>
<dbReference type="InterPro" id="IPR011333">
    <property type="entry name" value="SKP1/BTB/POZ_sf"/>
</dbReference>
<accession>A0A8H7WGZ3</accession>
<evidence type="ECO:0000259" key="1">
    <source>
        <dbReference type="PROSITE" id="PS50097"/>
    </source>
</evidence>
<dbReference type="AlphaFoldDB" id="A0A8H7WGZ3"/>
<dbReference type="CDD" id="cd18186">
    <property type="entry name" value="BTB_POZ_ZBTB_KLHL-like"/>
    <property type="match status" value="1"/>
</dbReference>
<gene>
    <name evidence="2" type="ORF">IFR04_002072</name>
</gene>
<dbReference type="SUPFAM" id="SSF54695">
    <property type="entry name" value="POZ domain"/>
    <property type="match status" value="1"/>
</dbReference>
<sequence length="194" mass="22437">MFTNPETSMGTKTPPNHGVRFIGDSLDNELVTVSVGPHRKELVLHKKLLCCTSDFFERAFNSDFQEGEQGRLYFDEDSPDAFTLFVNWLYRSTIEPENSQSYLHKLADLYIFLDKICLLQLKDTVTDIIQDMALGYRLDDTILFPILEKMARCAAPYKGLTKFCLYAVVDSFVEKHGRENEDVREFLSEKKTRK</sequence>
<proteinExistence type="predicted"/>
<dbReference type="OrthoDB" id="3552439at2759"/>
<evidence type="ECO:0000313" key="2">
    <source>
        <dbReference type="EMBL" id="KAG4424724.1"/>
    </source>
</evidence>
<dbReference type="Gene3D" id="3.30.710.10">
    <property type="entry name" value="Potassium Channel Kv1.1, Chain A"/>
    <property type="match status" value="1"/>
</dbReference>
<feature type="domain" description="BTB" evidence="1">
    <location>
        <begin position="29"/>
        <end position="98"/>
    </location>
</feature>
<comment type="caution">
    <text evidence="2">The sequence shown here is derived from an EMBL/GenBank/DDBJ whole genome shotgun (WGS) entry which is preliminary data.</text>
</comment>
<dbReference type="PROSITE" id="PS50097">
    <property type="entry name" value="BTB"/>
    <property type="match status" value="1"/>
</dbReference>